<organism evidence="2 3">
    <name type="scientific">Myroides odoratimimus</name>
    <dbReference type="NCBI Taxonomy" id="76832"/>
    <lineage>
        <taxon>Bacteria</taxon>
        <taxon>Pseudomonadati</taxon>
        <taxon>Bacteroidota</taxon>
        <taxon>Flavobacteriia</taxon>
        <taxon>Flavobacteriales</taxon>
        <taxon>Flavobacteriaceae</taxon>
        <taxon>Myroides</taxon>
    </lineage>
</organism>
<dbReference type="InterPro" id="IPR016187">
    <property type="entry name" value="CTDL_fold"/>
</dbReference>
<dbReference type="GeneID" id="66973585"/>
<dbReference type="PROSITE" id="PS51257">
    <property type="entry name" value="PROKAR_LIPOPROTEIN"/>
    <property type="match status" value="1"/>
</dbReference>
<dbReference type="InterPro" id="IPR051043">
    <property type="entry name" value="Sulfatase_Mod_Factor_Kinase"/>
</dbReference>
<accession>A0A0S7E939</accession>
<reference evidence="2 3" key="1">
    <citation type="journal article" date="2016" name="J. Zhejiang Univ. Sci. B">
        <title>Antibiotic resistance mechanisms of Myroides sp.</title>
        <authorList>
            <person name="Hu S."/>
            <person name="Yuan S."/>
            <person name="Qu H."/>
            <person name="Jiang T."/>
            <person name="Zhou Y."/>
            <person name="Wang M."/>
            <person name="Ming D."/>
        </authorList>
    </citation>
    <scope>NUCLEOTIDE SEQUENCE [LARGE SCALE GENOMIC DNA]</scope>
    <source>
        <strain evidence="2 3">PR63039</strain>
    </source>
</reference>
<dbReference type="GO" id="GO:0120147">
    <property type="term" value="F:formylglycine-generating oxidase activity"/>
    <property type="evidence" value="ECO:0007669"/>
    <property type="project" value="TreeGrafter"/>
</dbReference>
<proteinExistence type="predicted"/>
<dbReference type="InterPro" id="IPR019865">
    <property type="entry name" value="Glid_motil-assoc_lipo_GldJ"/>
</dbReference>
<dbReference type="Pfam" id="PF03781">
    <property type="entry name" value="FGE-sulfatase"/>
    <property type="match status" value="1"/>
</dbReference>
<evidence type="ECO:0000259" key="1">
    <source>
        <dbReference type="Pfam" id="PF03781"/>
    </source>
</evidence>
<dbReference type="InterPro" id="IPR042095">
    <property type="entry name" value="SUMF_sf"/>
</dbReference>
<sequence>MKIKELLNFRLLAGILVAASITSCGNSNSNVSTATGWKINDSKGGFQYNTKYEQRTPKGMVAVEGGTFTMGRIQEDILADWNNNPKEMYVQSFYMDETETTNIMYNEYLYWLRTVYPQNNELYQEIYKSAIPDTTVWRGPSGFNESLITSYLRHPAYANYPVVGVTWVQANDYAKWRTDRVNELALEKAGYLKKDAKILEAGSDAHFSTDTYLISPESVYGGNSDIAYKGKGNKAQEGDRNLYATQNSGLFTSQFRLPTEAEWEYAAIGLVGNREYNNYKGRKKYPWDKSSKRKKGKPIVQNTKYANYKQGRGDYGGIAGWSTDNGDITNAVKSYPPNDFGLYDMSGNVAEWVADVYDPTIDLNDTDFNFYKGNVYYKNKIGADGKIEITTNETVKFDTLSTGKLRVRNLPGQIAQEELDPSIFDDNIQTGLGGKIKGEGPKPIKKVTLYDEKSRVIKGGSWKDRAYWLDPATRRFFPEDQATDYIGFRLAMTKVGPKSDKRKTKN</sequence>
<dbReference type="RefSeq" id="WP_006260275.1">
    <property type="nucleotide sequence ID" value="NZ_BCMQ01000007.1"/>
</dbReference>
<dbReference type="AlphaFoldDB" id="A0A0S7E939"/>
<dbReference type="NCBIfam" id="TIGR03524">
    <property type="entry name" value="GldJ"/>
    <property type="match status" value="1"/>
</dbReference>
<dbReference type="EMBL" id="CP013690">
    <property type="protein sequence ID" value="ALU24964.1"/>
    <property type="molecule type" value="Genomic_DNA"/>
</dbReference>
<gene>
    <name evidence="2" type="ORF">AS202_01710</name>
</gene>
<dbReference type="Proteomes" id="UP000069030">
    <property type="component" value="Chromosome"/>
</dbReference>
<dbReference type="InterPro" id="IPR005532">
    <property type="entry name" value="SUMF_dom"/>
</dbReference>
<dbReference type="Gene3D" id="3.90.1580.10">
    <property type="entry name" value="paralog of FGE (formylglycine-generating enzyme)"/>
    <property type="match status" value="1"/>
</dbReference>
<evidence type="ECO:0000313" key="2">
    <source>
        <dbReference type="EMBL" id="ALU24964.1"/>
    </source>
</evidence>
<dbReference type="eggNOG" id="COG1262">
    <property type="taxonomic scope" value="Bacteria"/>
</dbReference>
<dbReference type="PANTHER" id="PTHR23150:SF19">
    <property type="entry name" value="FORMYLGLYCINE-GENERATING ENZYME"/>
    <property type="match status" value="1"/>
</dbReference>
<protein>
    <submittedName>
        <fullName evidence="2">Gliding motility lipoprotein GldJ</fullName>
    </submittedName>
</protein>
<dbReference type="SUPFAM" id="SSF56436">
    <property type="entry name" value="C-type lectin-like"/>
    <property type="match status" value="1"/>
</dbReference>
<feature type="domain" description="Sulfatase-modifying factor enzyme-like" evidence="1">
    <location>
        <begin position="58"/>
        <end position="364"/>
    </location>
</feature>
<dbReference type="KEGG" id="mod:AS202_01710"/>
<evidence type="ECO:0000313" key="3">
    <source>
        <dbReference type="Proteomes" id="UP000069030"/>
    </source>
</evidence>
<dbReference type="PANTHER" id="PTHR23150">
    <property type="entry name" value="SULFATASE MODIFYING FACTOR 1, 2"/>
    <property type="match status" value="1"/>
</dbReference>
<keyword evidence="2" id="KW-0449">Lipoprotein</keyword>
<name>A0A0S7E939_9FLAO</name>